<reference evidence="5" key="1">
    <citation type="submission" date="2021-01" db="EMBL/GenBank/DDBJ databases">
        <authorList>
            <consortium name="Genoscope - CEA"/>
            <person name="William W."/>
        </authorList>
    </citation>
    <scope>NUCLEOTIDE SEQUENCE</scope>
</reference>
<dbReference type="GO" id="GO:0052381">
    <property type="term" value="F:tRNA dimethylallyltransferase activity"/>
    <property type="evidence" value="ECO:0007669"/>
    <property type="project" value="TreeGrafter"/>
</dbReference>
<sequence>MKKLLVVSGLTGSGKSQVVQILSEQLKSKIIPVDSLQIYKNWPISSNWPKTLQNYELIGKYDGLKQTITSYRFKKDVLQILKQKDNYILEGGCCFFLNYLINSRKEQFDEEQIKAADLQASKLLENCEDPQALLKQYFQNYDDSINISDRYRIQKALRFALLTNGQSITSPFNQEDPRLCDELDIRGFFLTEPQENISKKIYARCDQMIQQGLLEEFYQFYQMLDQQEFRVTTPIGYDEFVNLLKCFQNIFEGRYISNRRAEKQKREYVLKFIQQFYIKSRQYAAYQRKYFRSNLNQFLWIDNRNINIPQLILQYYNCDRQEYESKVASPQNEQQKNEQSSKLLGKQNDPLPPKQIQEITYKTVQGFIDQ</sequence>
<keyword evidence="3" id="KW-0067">ATP-binding</keyword>
<feature type="compositionally biased region" description="Polar residues" evidence="4">
    <location>
        <begin position="328"/>
        <end position="342"/>
    </location>
</feature>
<dbReference type="Proteomes" id="UP000688137">
    <property type="component" value="Unassembled WGS sequence"/>
</dbReference>
<feature type="region of interest" description="Disordered" evidence="4">
    <location>
        <begin position="326"/>
        <end position="356"/>
    </location>
</feature>
<protein>
    <recommendedName>
        <fullName evidence="7">tRNA dimethylallyltransferase</fullName>
    </recommendedName>
</protein>
<dbReference type="EMBL" id="CAJJDM010000027">
    <property type="protein sequence ID" value="CAD8058810.1"/>
    <property type="molecule type" value="Genomic_DNA"/>
</dbReference>
<dbReference type="GO" id="GO:0005524">
    <property type="term" value="F:ATP binding"/>
    <property type="evidence" value="ECO:0007669"/>
    <property type="project" value="UniProtKB-KW"/>
</dbReference>
<gene>
    <name evidence="5" type="ORF">PPRIM_AZ9-3.1.T0280029</name>
</gene>
<evidence type="ECO:0008006" key="7">
    <source>
        <dbReference type="Google" id="ProtNLM"/>
    </source>
</evidence>
<evidence type="ECO:0000256" key="4">
    <source>
        <dbReference type="SAM" id="MobiDB-lite"/>
    </source>
</evidence>
<dbReference type="PANTHER" id="PTHR11088:SF60">
    <property type="entry name" value="TRNA DIMETHYLALLYLTRANSFERASE"/>
    <property type="match status" value="1"/>
</dbReference>
<evidence type="ECO:0000256" key="1">
    <source>
        <dbReference type="ARBA" id="ARBA00022679"/>
    </source>
</evidence>
<comment type="caution">
    <text evidence="5">The sequence shown here is derived from an EMBL/GenBank/DDBJ whole genome shotgun (WGS) entry which is preliminary data.</text>
</comment>
<keyword evidence="1" id="KW-0808">Transferase</keyword>
<proteinExistence type="predicted"/>
<dbReference type="AlphaFoldDB" id="A0A8S1KTE2"/>
<dbReference type="InterPro" id="IPR039657">
    <property type="entry name" value="Dimethylallyltransferase"/>
</dbReference>
<dbReference type="Pfam" id="PF01715">
    <property type="entry name" value="IPPT"/>
    <property type="match status" value="1"/>
</dbReference>
<evidence type="ECO:0000256" key="3">
    <source>
        <dbReference type="ARBA" id="ARBA00022840"/>
    </source>
</evidence>
<keyword evidence="6" id="KW-1185">Reference proteome</keyword>
<dbReference type="GO" id="GO:0006400">
    <property type="term" value="P:tRNA modification"/>
    <property type="evidence" value="ECO:0007669"/>
    <property type="project" value="TreeGrafter"/>
</dbReference>
<evidence type="ECO:0000256" key="2">
    <source>
        <dbReference type="ARBA" id="ARBA00022741"/>
    </source>
</evidence>
<keyword evidence="2" id="KW-0547">Nucleotide-binding</keyword>
<evidence type="ECO:0000313" key="6">
    <source>
        <dbReference type="Proteomes" id="UP000688137"/>
    </source>
</evidence>
<dbReference type="OMA" id="MLDQQEF"/>
<evidence type="ECO:0000313" key="5">
    <source>
        <dbReference type="EMBL" id="CAD8058810.1"/>
    </source>
</evidence>
<name>A0A8S1KTE2_PARPR</name>
<dbReference type="PANTHER" id="PTHR11088">
    <property type="entry name" value="TRNA DIMETHYLALLYLTRANSFERASE"/>
    <property type="match status" value="1"/>
</dbReference>
<organism evidence="5 6">
    <name type="scientific">Paramecium primaurelia</name>
    <dbReference type="NCBI Taxonomy" id="5886"/>
    <lineage>
        <taxon>Eukaryota</taxon>
        <taxon>Sar</taxon>
        <taxon>Alveolata</taxon>
        <taxon>Ciliophora</taxon>
        <taxon>Intramacronucleata</taxon>
        <taxon>Oligohymenophorea</taxon>
        <taxon>Peniculida</taxon>
        <taxon>Parameciidae</taxon>
        <taxon>Paramecium</taxon>
    </lineage>
</organism>
<accession>A0A8S1KTE2</accession>